<evidence type="ECO:0008006" key="4">
    <source>
        <dbReference type="Google" id="ProtNLM"/>
    </source>
</evidence>
<comment type="caution">
    <text evidence="2">The sequence shown here is derived from an EMBL/GenBank/DDBJ whole genome shotgun (WGS) entry which is preliminary data.</text>
</comment>
<sequence length="207" mass="22921">MTTSPAVAGLIHYNTARSDQKKQAVLDAVTELLDNPQGRITKSIVARHAGVSREFIYAHPDLRALIDTAAVQIPRTGAPVVPDDAGIDGLRAQNQTFATKISEQKTVITELRSTIQELRRQRQHYLGDALTRSTIDIGDHQRLQADHDRLAGENTSLRQHVLEQDRLLAELREDLTASRRAHAEDIERHSLGAAVSIHNKKPMTIGP</sequence>
<feature type="coiled-coil region" evidence="1">
    <location>
        <begin position="101"/>
        <end position="128"/>
    </location>
</feature>
<protein>
    <recommendedName>
        <fullName evidence="4">Transposase</fullName>
    </recommendedName>
</protein>
<dbReference type="Proteomes" id="UP000287519">
    <property type="component" value="Unassembled WGS sequence"/>
</dbReference>
<dbReference type="InterPro" id="IPR046229">
    <property type="entry name" value="TnpC-like"/>
</dbReference>
<evidence type="ECO:0000313" key="3">
    <source>
        <dbReference type="Proteomes" id="UP000287519"/>
    </source>
</evidence>
<dbReference type="AlphaFoldDB" id="A0A402CBM3"/>
<dbReference type="EMBL" id="BHYM01000038">
    <property type="protein sequence ID" value="GCE40996.1"/>
    <property type="molecule type" value="Genomic_DNA"/>
</dbReference>
<organism evidence="2 3">
    <name type="scientific">Rhodococcus wratislaviensis</name>
    <name type="common">Tsukamurella wratislaviensis</name>
    <dbReference type="NCBI Taxonomy" id="44752"/>
    <lineage>
        <taxon>Bacteria</taxon>
        <taxon>Bacillati</taxon>
        <taxon>Actinomycetota</taxon>
        <taxon>Actinomycetes</taxon>
        <taxon>Mycobacteriales</taxon>
        <taxon>Nocardiaceae</taxon>
        <taxon>Rhodococcus</taxon>
    </lineage>
</organism>
<proteinExistence type="predicted"/>
<keyword evidence="3" id="KW-1185">Reference proteome</keyword>
<name>A0A402CBM3_RHOWR</name>
<dbReference type="Pfam" id="PF19776">
    <property type="entry name" value="DUF6262"/>
    <property type="match status" value="1"/>
</dbReference>
<dbReference type="Gene3D" id="1.10.10.60">
    <property type="entry name" value="Homeodomain-like"/>
    <property type="match status" value="1"/>
</dbReference>
<reference evidence="2 3" key="1">
    <citation type="submission" date="2018-11" db="EMBL/GenBank/DDBJ databases">
        <title>Microbial catabolism of amino acid.</title>
        <authorList>
            <person name="Hibi M."/>
            <person name="Ogawa J."/>
        </authorList>
    </citation>
    <scope>NUCLEOTIDE SEQUENCE [LARGE SCALE GENOMIC DNA]</scope>
    <source>
        <strain evidence="2 3">C31-06</strain>
    </source>
</reference>
<evidence type="ECO:0000256" key="1">
    <source>
        <dbReference type="SAM" id="Coils"/>
    </source>
</evidence>
<keyword evidence="1" id="KW-0175">Coiled coil</keyword>
<dbReference type="RefSeq" id="WP_225858190.1">
    <property type="nucleotide sequence ID" value="NZ_BHYM01000038.1"/>
</dbReference>
<gene>
    <name evidence="2" type="ORF">Rhow_004639</name>
</gene>
<accession>A0A402CBM3</accession>
<evidence type="ECO:0000313" key="2">
    <source>
        <dbReference type="EMBL" id="GCE40996.1"/>
    </source>
</evidence>